<dbReference type="Proteomes" id="UP000316292">
    <property type="component" value="Unassembled WGS sequence"/>
</dbReference>
<dbReference type="Pfam" id="PF13490">
    <property type="entry name" value="zf-HC2"/>
    <property type="match status" value="1"/>
</dbReference>
<evidence type="ECO:0000256" key="6">
    <source>
        <dbReference type="SAM" id="MobiDB-lite"/>
    </source>
</evidence>
<feature type="compositionally biased region" description="Basic and acidic residues" evidence="6">
    <location>
        <begin position="250"/>
        <end position="267"/>
    </location>
</feature>
<dbReference type="PANTHER" id="PTHR43133:SF8">
    <property type="entry name" value="RNA POLYMERASE SIGMA FACTOR HI_1459-RELATED"/>
    <property type="match status" value="1"/>
</dbReference>
<evidence type="ECO:0000259" key="8">
    <source>
        <dbReference type="Pfam" id="PF04542"/>
    </source>
</evidence>
<evidence type="ECO:0000256" key="4">
    <source>
        <dbReference type="ARBA" id="ARBA00023163"/>
    </source>
</evidence>
<evidence type="ECO:0000256" key="1">
    <source>
        <dbReference type="ARBA" id="ARBA00023015"/>
    </source>
</evidence>
<feature type="domain" description="RNA polymerase sigma-70 region 2" evidence="8">
    <location>
        <begin position="31"/>
        <end position="87"/>
    </location>
</feature>
<dbReference type="GO" id="GO:0016987">
    <property type="term" value="F:sigma factor activity"/>
    <property type="evidence" value="ECO:0007669"/>
    <property type="project" value="UniProtKB-KW"/>
</dbReference>
<proteinExistence type="inferred from homology"/>
<keyword evidence="7" id="KW-1133">Transmembrane helix</keyword>
<dbReference type="Gene3D" id="1.10.10.1320">
    <property type="entry name" value="Anti-sigma factor, zinc-finger domain"/>
    <property type="match status" value="1"/>
</dbReference>
<feature type="region of interest" description="Disordered" evidence="6">
    <location>
        <begin position="229"/>
        <end position="276"/>
    </location>
</feature>
<dbReference type="InterPro" id="IPR027383">
    <property type="entry name" value="Znf_put"/>
</dbReference>
<feature type="region of interest" description="Disordered" evidence="6">
    <location>
        <begin position="112"/>
        <end position="159"/>
    </location>
</feature>
<dbReference type="AlphaFoldDB" id="A0A538SJF3"/>
<reference evidence="10 11" key="1">
    <citation type="journal article" date="2019" name="Nat. Microbiol.">
        <title>Mediterranean grassland soil C-N compound turnover is dependent on rainfall and depth, and is mediated by genomically divergent microorganisms.</title>
        <authorList>
            <person name="Diamond S."/>
            <person name="Andeer P.F."/>
            <person name="Li Z."/>
            <person name="Crits-Christoph A."/>
            <person name="Burstein D."/>
            <person name="Anantharaman K."/>
            <person name="Lane K.R."/>
            <person name="Thomas B.C."/>
            <person name="Pan C."/>
            <person name="Northen T.R."/>
            <person name="Banfield J.F."/>
        </authorList>
    </citation>
    <scope>NUCLEOTIDE SEQUENCE [LARGE SCALE GENOMIC DNA]</scope>
    <source>
        <strain evidence="10">WS_1</strain>
    </source>
</reference>
<keyword evidence="3 5" id="KW-0238">DNA-binding</keyword>
<keyword evidence="7" id="KW-0472">Membrane</keyword>
<dbReference type="InterPro" id="IPR039425">
    <property type="entry name" value="RNA_pol_sigma-70-like"/>
</dbReference>
<dbReference type="Pfam" id="PF04542">
    <property type="entry name" value="Sigma70_r2"/>
    <property type="match status" value="1"/>
</dbReference>
<evidence type="ECO:0000313" key="11">
    <source>
        <dbReference type="Proteomes" id="UP000316292"/>
    </source>
</evidence>
<feature type="transmembrane region" description="Helical" evidence="7">
    <location>
        <begin position="284"/>
        <end position="307"/>
    </location>
</feature>
<keyword evidence="2 5" id="KW-0731">Sigma factor</keyword>
<accession>A0A538SJF3</accession>
<feature type="compositionally biased region" description="Low complexity" evidence="6">
    <location>
        <begin position="428"/>
        <end position="445"/>
    </location>
</feature>
<keyword evidence="7" id="KW-0812">Transmembrane</keyword>
<dbReference type="PROSITE" id="PS01063">
    <property type="entry name" value="SIGMA70_ECF"/>
    <property type="match status" value="1"/>
</dbReference>
<evidence type="ECO:0000256" key="5">
    <source>
        <dbReference type="RuleBase" id="RU000716"/>
    </source>
</evidence>
<dbReference type="Gene3D" id="1.10.1740.10">
    <property type="match status" value="1"/>
</dbReference>
<dbReference type="GO" id="GO:0006352">
    <property type="term" value="P:DNA-templated transcription initiation"/>
    <property type="evidence" value="ECO:0007669"/>
    <property type="project" value="InterPro"/>
</dbReference>
<evidence type="ECO:0000313" key="10">
    <source>
        <dbReference type="EMBL" id="TMQ51496.1"/>
    </source>
</evidence>
<dbReference type="InterPro" id="IPR007627">
    <property type="entry name" value="RNA_pol_sigma70_r2"/>
</dbReference>
<feature type="region of interest" description="Disordered" evidence="6">
    <location>
        <begin position="314"/>
        <end position="368"/>
    </location>
</feature>
<dbReference type="InterPro" id="IPR041916">
    <property type="entry name" value="Anti_sigma_zinc_sf"/>
</dbReference>
<feature type="compositionally biased region" description="Low complexity" evidence="6">
    <location>
        <begin position="127"/>
        <end position="138"/>
    </location>
</feature>
<feature type="region of interest" description="Disordered" evidence="6">
    <location>
        <begin position="395"/>
        <end position="449"/>
    </location>
</feature>
<name>A0A538SJF3_UNCEI</name>
<gene>
    <name evidence="10" type="ORF">E6K71_00335</name>
</gene>
<sequence>MGDIKPDRSAVPDAEIVQLVLGGEIDAFDELVRRTRRPAYRLARRITRNHEDADDVVQESYVKAYRALGRFEAGRAFGPWFYTIVARAGQPLGGAPRDSGASRGRGPFVFGHRGRARSSGGHGDVPSGARSRGAARGSGETEGCEIPSMSMRDRPIHPPSEDLFAYRDGELSPEKRALIEAHVMGCSTCRSFIDQVSSLEAELRQSPDRAPAEYLERLHETVRARIVASGPPGEDVEELAAVAGPSPALSHDRRASSRLGGRERRGESAGTAGENVRVKEAPRLPWAAVFSTASAAAAVLVVVVILMRQGFDHRAPLPEPSRVGGAKPDRDLKAGTAAGKKSTGQDKQGYLEKNKDQGTLGAEKPVEEKREALRLNRARTNPEPGEVGKVAATGEAGSAEAESVGKNAPQEAVREEKSSDEGTRQRADAAVPAVPAPQALTAPPATSDELQAQSPYDALMQRLGIPPVWDGSRVTPEALERAEPELRALYVSGGAGQDSARIRLYLAEAVRARYTPGDSVAYEEIEHHYKRAIALSKGDVKTARVAAERLQTLQK</sequence>
<organism evidence="10 11">
    <name type="scientific">Eiseniibacteriota bacterium</name>
    <dbReference type="NCBI Taxonomy" id="2212470"/>
    <lineage>
        <taxon>Bacteria</taxon>
        <taxon>Candidatus Eiseniibacteriota</taxon>
    </lineage>
</organism>
<feature type="compositionally biased region" description="Basic and acidic residues" evidence="6">
    <location>
        <begin position="412"/>
        <end position="427"/>
    </location>
</feature>
<dbReference type="SUPFAM" id="SSF88946">
    <property type="entry name" value="Sigma2 domain of RNA polymerase sigma factors"/>
    <property type="match status" value="1"/>
</dbReference>
<comment type="caution">
    <text evidence="10">The sequence shown here is derived from an EMBL/GenBank/DDBJ whole genome shotgun (WGS) entry which is preliminary data.</text>
</comment>
<dbReference type="InterPro" id="IPR013325">
    <property type="entry name" value="RNA_pol_sigma_r2"/>
</dbReference>
<evidence type="ECO:0000259" key="9">
    <source>
        <dbReference type="Pfam" id="PF13490"/>
    </source>
</evidence>
<protein>
    <recommendedName>
        <fullName evidence="5">RNA polymerase sigma factor</fullName>
    </recommendedName>
</protein>
<keyword evidence="4 5" id="KW-0804">Transcription</keyword>
<evidence type="ECO:0000256" key="2">
    <source>
        <dbReference type="ARBA" id="ARBA00023082"/>
    </source>
</evidence>
<dbReference type="EMBL" id="VBOR01000008">
    <property type="protein sequence ID" value="TMQ51496.1"/>
    <property type="molecule type" value="Genomic_DNA"/>
</dbReference>
<dbReference type="InterPro" id="IPR000838">
    <property type="entry name" value="RNA_pol_sigma70_ECF_CS"/>
</dbReference>
<dbReference type="GO" id="GO:0003677">
    <property type="term" value="F:DNA binding"/>
    <property type="evidence" value="ECO:0007669"/>
    <property type="project" value="UniProtKB-KW"/>
</dbReference>
<feature type="compositionally biased region" description="Low complexity" evidence="6">
    <location>
        <begin position="395"/>
        <end position="405"/>
    </location>
</feature>
<evidence type="ECO:0000256" key="7">
    <source>
        <dbReference type="SAM" id="Phobius"/>
    </source>
</evidence>
<dbReference type="PANTHER" id="PTHR43133">
    <property type="entry name" value="RNA POLYMERASE ECF-TYPE SIGMA FACTO"/>
    <property type="match status" value="1"/>
</dbReference>
<comment type="similarity">
    <text evidence="5">Belongs to the sigma-70 factor family. ECF subfamily.</text>
</comment>
<keyword evidence="1 5" id="KW-0805">Transcription regulation</keyword>
<evidence type="ECO:0000256" key="3">
    <source>
        <dbReference type="ARBA" id="ARBA00023125"/>
    </source>
</evidence>
<feature type="domain" description="Putative zinc-finger" evidence="9">
    <location>
        <begin position="161"/>
        <end position="190"/>
    </location>
</feature>